<evidence type="ECO:0000313" key="3">
    <source>
        <dbReference type="Proteomes" id="UP000609651"/>
    </source>
</evidence>
<dbReference type="RefSeq" id="WP_206678592.1">
    <property type="nucleotide sequence ID" value="NZ_WTPX01000032.1"/>
</dbReference>
<dbReference type="Proteomes" id="UP000609651">
    <property type="component" value="Unassembled WGS sequence"/>
</dbReference>
<sequence length="97" mass="11600">MPDWFIQQDRSPPRCELCRHEYARPKLTKHHLVPKSRGGRETVLLCKPCHNTVHATFTEKELERDYPTIEALSDAEELQGWIRWIRKRKPGKKIRVR</sequence>
<dbReference type="Pfam" id="PF14279">
    <property type="entry name" value="HNH_5"/>
    <property type="match status" value="1"/>
</dbReference>
<dbReference type="PANTHER" id="PTHR37827:SF1">
    <property type="entry name" value="HNH DOMAIN-CONTAINING PROTEIN"/>
    <property type="match status" value="1"/>
</dbReference>
<comment type="caution">
    <text evidence="2">The sequence shown here is derived from an EMBL/GenBank/DDBJ whole genome shotgun (WGS) entry which is preliminary data.</text>
</comment>
<dbReference type="EMBL" id="WTPX01000032">
    <property type="protein sequence ID" value="NNJ25315.1"/>
    <property type="molecule type" value="Genomic_DNA"/>
</dbReference>
<dbReference type="InterPro" id="IPR003615">
    <property type="entry name" value="HNH_nuc"/>
</dbReference>
<keyword evidence="3" id="KW-1185">Reference proteome</keyword>
<accession>A0ABX1VB33</accession>
<dbReference type="Gene3D" id="1.10.30.50">
    <property type="match status" value="1"/>
</dbReference>
<evidence type="ECO:0000313" key="2">
    <source>
        <dbReference type="EMBL" id="NNJ25315.1"/>
    </source>
</evidence>
<dbReference type="InterPro" id="IPR029471">
    <property type="entry name" value="HNH_5"/>
</dbReference>
<feature type="domain" description="HNH endonuclease 5" evidence="1">
    <location>
        <begin position="15"/>
        <end position="58"/>
    </location>
</feature>
<evidence type="ECO:0000259" key="1">
    <source>
        <dbReference type="Pfam" id="PF14279"/>
    </source>
</evidence>
<proteinExistence type="predicted"/>
<name>A0ABX1VB33_9PLAN</name>
<protein>
    <recommendedName>
        <fullName evidence="1">HNH endonuclease 5 domain-containing protein</fullName>
    </recommendedName>
</protein>
<reference evidence="2 3" key="1">
    <citation type="journal article" date="2020" name="Syst. Appl. Microbiol.">
        <title>Alienimonas chondri sp. nov., a novel planctomycete isolated from the biofilm of the red alga Chondrus crispus.</title>
        <authorList>
            <person name="Vitorino I."/>
            <person name="Albuquerque L."/>
            <person name="Wiegand S."/>
            <person name="Kallscheuer N."/>
            <person name="da Costa M.S."/>
            <person name="Lobo-da-Cunha A."/>
            <person name="Jogler C."/>
            <person name="Lage O.M."/>
        </authorList>
    </citation>
    <scope>NUCLEOTIDE SEQUENCE [LARGE SCALE GENOMIC DNA]</scope>
    <source>
        <strain evidence="2 3">LzC2</strain>
    </source>
</reference>
<organism evidence="2 3">
    <name type="scientific">Alienimonas chondri</name>
    <dbReference type="NCBI Taxonomy" id="2681879"/>
    <lineage>
        <taxon>Bacteria</taxon>
        <taxon>Pseudomonadati</taxon>
        <taxon>Planctomycetota</taxon>
        <taxon>Planctomycetia</taxon>
        <taxon>Planctomycetales</taxon>
        <taxon>Planctomycetaceae</taxon>
        <taxon>Alienimonas</taxon>
    </lineage>
</organism>
<dbReference type="CDD" id="cd00085">
    <property type="entry name" value="HNHc"/>
    <property type="match status" value="1"/>
</dbReference>
<gene>
    <name evidence="2" type="ORF">LzC2_13850</name>
</gene>
<dbReference type="PANTHER" id="PTHR37827">
    <property type="entry name" value="TUDOR DOMAIN-CONTAINING PROTEIN"/>
    <property type="match status" value="1"/>
</dbReference>